<dbReference type="Proteomes" id="UP001257909">
    <property type="component" value="Unassembled WGS sequence"/>
</dbReference>
<keyword evidence="1" id="KW-1133">Transmembrane helix</keyword>
<reference evidence="2 3" key="1">
    <citation type="submission" date="2023-07" db="EMBL/GenBank/DDBJ databases">
        <title>Sorghum-associated microbial communities from plants grown in Nebraska, USA.</title>
        <authorList>
            <person name="Schachtman D."/>
        </authorList>
    </citation>
    <scope>NUCLEOTIDE SEQUENCE [LARGE SCALE GENOMIC DNA]</scope>
    <source>
        <strain evidence="2 3">4138</strain>
    </source>
</reference>
<dbReference type="RefSeq" id="WP_310281421.1">
    <property type="nucleotide sequence ID" value="NZ_JAVDWR010000023.1"/>
</dbReference>
<dbReference type="EMBL" id="JAVDWR010000023">
    <property type="protein sequence ID" value="MDR7122847.1"/>
    <property type="molecule type" value="Genomic_DNA"/>
</dbReference>
<evidence type="ECO:0000313" key="2">
    <source>
        <dbReference type="EMBL" id="MDR7122847.1"/>
    </source>
</evidence>
<keyword evidence="1" id="KW-0812">Transmembrane</keyword>
<proteinExistence type="predicted"/>
<gene>
    <name evidence="2" type="ORF">J2W69_003825</name>
</gene>
<organism evidence="2 3">
    <name type="scientific">Rheinheimera soli</name>
    <dbReference type="NCBI Taxonomy" id="443616"/>
    <lineage>
        <taxon>Bacteria</taxon>
        <taxon>Pseudomonadati</taxon>
        <taxon>Pseudomonadota</taxon>
        <taxon>Gammaproteobacteria</taxon>
        <taxon>Chromatiales</taxon>
        <taxon>Chromatiaceae</taxon>
        <taxon>Rheinheimera</taxon>
    </lineage>
</organism>
<dbReference type="InterPro" id="IPR016410">
    <property type="entry name" value="Phage_imm"/>
</dbReference>
<name>A0ABU1W4E9_9GAMM</name>
<protein>
    <recommendedName>
        <fullName evidence="4">Superinfection immunity protein</fullName>
    </recommendedName>
</protein>
<evidence type="ECO:0000256" key="1">
    <source>
        <dbReference type="SAM" id="Phobius"/>
    </source>
</evidence>
<sequence>MNEMITTFSNAFAAASLTQWLVFLPLFLAVYFLPALLALAFNRKHLKLILVANIPAGFSIIAWGALIVWAVTGKMMEKKQPEKSPV</sequence>
<feature type="transmembrane region" description="Helical" evidence="1">
    <location>
        <begin position="48"/>
        <end position="71"/>
    </location>
</feature>
<keyword evidence="1" id="KW-0472">Membrane</keyword>
<accession>A0ABU1W4E9</accession>
<comment type="caution">
    <text evidence="2">The sequence shown here is derived from an EMBL/GenBank/DDBJ whole genome shotgun (WGS) entry which is preliminary data.</text>
</comment>
<dbReference type="Pfam" id="PF14373">
    <property type="entry name" value="Imm_superinfect"/>
    <property type="match status" value="1"/>
</dbReference>
<evidence type="ECO:0000313" key="3">
    <source>
        <dbReference type="Proteomes" id="UP001257909"/>
    </source>
</evidence>
<keyword evidence="3" id="KW-1185">Reference proteome</keyword>
<feature type="transmembrane region" description="Helical" evidence="1">
    <location>
        <begin position="20"/>
        <end position="41"/>
    </location>
</feature>
<evidence type="ECO:0008006" key="4">
    <source>
        <dbReference type="Google" id="ProtNLM"/>
    </source>
</evidence>